<keyword evidence="5" id="KW-0963">Cytoplasm</keyword>
<evidence type="ECO:0000313" key="16">
    <source>
        <dbReference type="EMBL" id="PIU41325.1"/>
    </source>
</evidence>
<evidence type="ECO:0000256" key="5">
    <source>
        <dbReference type="ARBA" id="ARBA00022490"/>
    </source>
</evidence>
<dbReference type="InterPro" id="IPR006638">
    <property type="entry name" value="Elp3/MiaA/NifB-like_rSAM"/>
</dbReference>
<dbReference type="InterPro" id="IPR023404">
    <property type="entry name" value="rSAM_horseshoe"/>
</dbReference>
<dbReference type="AlphaFoldDB" id="A0A2J0KSF6"/>
<evidence type="ECO:0000259" key="13">
    <source>
        <dbReference type="PROSITE" id="PS50926"/>
    </source>
</evidence>
<accession>A0A2J0KSF6</accession>
<dbReference type="PANTHER" id="PTHR11918:SF45">
    <property type="entry name" value="THREONYLCARBAMOYLADENOSINE TRNA METHYLTHIOTRANSFERASE"/>
    <property type="match status" value="1"/>
</dbReference>
<gene>
    <name evidence="16" type="ORF">COS99_06060</name>
</gene>
<organism evidence="16 17">
    <name type="scientific">Candidatus Aquitaenariimonas noxiae</name>
    <dbReference type="NCBI Taxonomy" id="1974741"/>
    <lineage>
        <taxon>Bacteria</taxon>
        <taxon>Pseudomonadati</taxon>
        <taxon>Candidatus Omnitrophota</taxon>
        <taxon>Candidatus Aquitaenariimonas</taxon>
    </lineage>
</organism>
<reference evidence="16 17" key="1">
    <citation type="submission" date="2017-09" db="EMBL/GenBank/DDBJ databases">
        <title>Depth-based differentiation of microbial function through sediment-hosted aquifers and enrichment of novel symbionts in the deep terrestrial subsurface.</title>
        <authorList>
            <person name="Probst A.J."/>
            <person name="Ladd B."/>
            <person name="Jarett J.K."/>
            <person name="Geller-Mcgrath D.E."/>
            <person name="Sieber C.M."/>
            <person name="Emerson J.B."/>
            <person name="Anantharaman K."/>
            <person name="Thomas B.C."/>
            <person name="Malmstrom R."/>
            <person name="Stieglmeier M."/>
            <person name="Klingl A."/>
            <person name="Woyke T."/>
            <person name="Ryan C.M."/>
            <person name="Banfield J.F."/>
        </authorList>
    </citation>
    <scope>NUCLEOTIDE SEQUENCE [LARGE SCALE GENOMIC DNA]</scope>
    <source>
        <strain evidence="16">CG07_land_8_20_14_0_80_42_15</strain>
    </source>
</reference>
<comment type="function">
    <text evidence="2">Catalyzes the methylthiolation of N6-threonylcarbamoyladenosine (t(6)A), leading to the formation of 2-methylthio-N6-threonylcarbamoyladenosine (ms(2)t(6)A) at position 37 in tRNAs that read codons beginning with adenine.</text>
</comment>
<dbReference type="PANTHER" id="PTHR11918">
    <property type="entry name" value="RADICAL SAM PROTEINS"/>
    <property type="match status" value="1"/>
</dbReference>
<dbReference type="InterPro" id="IPR013848">
    <property type="entry name" value="Methylthiotransferase_N"/>
</dbReference>
<dbReference type="InterPro" id="IPR038135">
    <property type="entry name" value="Methylthiotransferase_N_sf"/>
</dbReference>
<dbReference type="SMART" id="SM00729">
    <property type="entry name" value="Elp3"/>
    <property type="match status" value="1"/>
</dbReference>
<dbReference type="EC" id="2.8.4.5" evidence="3"/>
<dbReference type="SFLD" id="SFLDS00029">
    <property type="entry name" value="Radical_SAM"/>
    <property type="match status" value="1"/>
</dbReference>
<keyword evidence="9" id="KW-0408">Iron</keyword>
<dbReference type="Gene3D" id="3.40.50.12160">
    <property type="entry name" value="Methylthiotransferase, N-terminal domain"/>
    <property type="match status" value="1"/>
</dbReference>
<name>A0A2J0KSF6_9BACT</name>
<dbReference type="Proteomes" id="UP000230052">
    <property type="component" value="Unassembled WGS sequence"/>
</dbReference>
<feature type="domain" description="TRAM" evidence="13">
    <location>
        <begin position="357"/>
        <end position="418"/>
    </location>
</feature>
<keyword evidence="8" id="KW-0479">Metal-binding</keyword>
<dbReference type="PROSITE" id="PS50926">
    <property type="entry name" value="TRAM"/>
    <property type="match status" value="1"/>
</dbReference>
<dbReference type="SFLD" id="SFLDG01061">
    <property type="entry name" value="methylthiotransferase"/>
    <property type="match status" value="1"/>
</dbReference>
<comment type="cofactor">
    <cofactor evidence="1">
        <name>[4Fe-4S] cluster</name>
        <dbReference type="ChEBI" id="CHEBI:49883"/>
    </cofactor>
</comment>
<evidence type="ECO:0000259" key="15">
    <source>
        <dbReference type="PROSITE" id="PS51918"/>
    </source>
</evidence>
<dbReference type="SUPFAM" id="SSF102114">
    <property type="entry name" value="Radical SAM enzymes"/>
    <property type="match status" value="1"/>
</dbReference>
<keyword evidence="7" id="KW-0949">S-adenosyl-L-methionine</keyword>
<evidence type="ECO:0000256" key="9">
    <source>
        <dbReference type="ARBA" id="ARBA00023004"/>
    </source>
</evidence>
<evidence type="ECO:0000259" key="14">
    <source>
        <dbReference type="PROSITE" id="PS51449"/>
    </source>
</evidence>
<dbReference type="Gene3D" id="3.80.30.20">
    <property type="entry name" value="tm_1862 like domain"/>
    <property type="match status" value="1"/>
</dbReference>
<dbReference type="PROSITE" id="PS01278">
    <property type="entry name" value="MTTASE_RADICAL"/>
    <property type="match status" value="1"/>
</dbReference>
<evidence type="ECO:0000256" key="12">
    <source>
        <dbReference type="ARBA" id="ARBA00051661"/>
    </source>
</evidence>
<dbReference type="InterPro" id="IPR005839">
    <property type="entry name" value="Methylthiotransferase"/>
</dbReference>
<dbReference type="CDD" id="cd01335">
    <property type="entry name" value="Radical_SAM"/>
    <property type="match status" value="1"/>
</dbReference>
<dbReference type="PROSITE" id="PS51918">
    <property type="entry name" value="RADICAL_SAM"/>
    <property type="match status" value="1"/>
</dbReference>
<sequence length="418" mass="47391">MKTFSIKTLGCKVNQYESQLIRENFLRNGFKETNGPNSADIYIVNTCTVTGRADRESRHLVRDAYRKNPGAKIVVTGCFAEKDSDVISKLEGVTDIIKNSDKIRLISLVTGCAALSTSNFITDFKDHSKAFVKIQDGCSNFCSFCKVPLVRGEPQSRALEEIKSEVKSLLDSGFQEIVLSGVCLGEWGRGIGKGFDLVNVLEEIENFDAQFRIRLSSIELKYITERLLNKMASSGKVCRHLHIPLQSGDDRILKAMNRPYTRKEYVDSVRKIKSFIPEVGVTTDIMVGFPGEEEEHFANTLDTIMQCGFHRIHVFPYSKRKGTKADSLPYNISYYILKDRESKIKEAERELSYEYRKKFLGKQAMVLVEEKIEKSTQLLTGYTDTYIKVLLKGPDSLKGKLASGKISRIDHNYTFFEI</sequence>
<keyword evidence="4" id="KW-0004">4Fe-4S</keyword>
<dbReference type="NCBIfam" id="TIGR01579">
    <property type="entry name" value="MiaB-like-C"/>
    <property type="match status" value="1"/>
</dbReference>
<keyword evidence="6 16" id="KW-0808">Transferase</keyword>
<dbReference type="InterPro" id="IPR002792">
    <property type="entry name" value="TRAM_dom"/>
</dbReference>
<feature type="domain" description="Radical SAM core" evidence="15">
    <location>
        <begin position="124"/>
        <end position="354"/>
    </location>
</feature>
<dbReference type="GO" id="GO:0046872">
    <property type="term" value="F:metal ion binding"/>
    <property type="evidence" value="ECO:0007669"/>
    <property type="project" value="UniProtKB-KW"/>
</dbReference>
<dbReference type="Pfam" id="PF00919">
    <property type="entry name" value="UPF0004"/>
    <property type="match status" value="1"/>
</dbReference>
<dbReference type="EMBL" id="PEWV01000061">
    <property type="protein sequence ID" value="PIU41325.1"/>
    <property type="molecule type" value="Genomic_DNA"/>
</dbReference>
<dbReference type="InterPro" id="IPR006467">
    <property type="entry name" value="MiaB-like_bact"/>
</dbReference>
<dbReference type="InterPro" id="IPR007197">
    <property type="entry name" value="rSAM"/>
</dbReference>
<evidence type="ECO:0000256" key="6">
    <source>
        <dbReference type="ARBA" id="ARBA00022679"/>
    </source>
</evidence>
<dbReference type="SFLD" id="SFLDG01082">
    <property type="entry name" value="B12-binding_domain_containing"/>
    <property type="match status" value="1"/>
</dbReference>
<dbReference type="GO" id="GO:0051539">
    <property type="term" value="F:4 iron, 4 sulfur cluster binding"/>
    <property type="evidence" value="ECO:0007669"/>
    <property type="project" value="UniProtKB-KW"/>
</dbReference>
<evidence type="ECO:0000256" key="4">
    <source>
        <dbReference type="ARBA" id="ARBA00022485"/>
    </source>
</evidence>
<keyword evidence="10" id="KW-0411">Iron-sulfur</keyword>
<evidence type="ECO:0000256" key="11">
    <source>
        <dbReference type="ARBA" id="ARBA00031213"/>
    </source>
</evidence>
<comment type="catalytic activity">
    <reaction evidence="12">
        <text>N(6)-L-threonylcarbamoyladenosine(37) in tRNA + (sulfur carrier)-SH + AH2 + 2 S-adenosyl-L-methionine = 2-methylsulfanyl-N(6)-L-threonylcarbamoyladenosine(37) in tRNA + (sulfur carrier)-H + 5'-deoxyadenosine + L-methionine + A + S-adenosyl-L-homocysteine + 2 H(+)</text>
        <dbReference type="Rhea" id="RHEA:37075"/>
        <dbReference type="Rhea" id="RHEA-COMP:10163"/>
        <dbReference type="Rhea" id="RHEA-COMP:11092"/>
        <dbReference type="Rhea" id="RHEA-COMP:14737"/>
        <dbReference type="Rhea" id="RHEA-COMP:14739"/>
        <dbReference type="ChEBI" id="CHEBI:13193"/>
        <dbReference type="ChEBI" id="CHEBI:15378"/>
        <dbReference type="ChEBI" id="CHEBI:17319"/>
        <dbReference type="ChEBI" id="CHEBI:17499"/>
        <dbReference type="ChEBI" id="CHEBI:29917"/>
        <dbReference type="ChEBI" id="CHEBI:57844"/>
        <dbReference type="ChEBI" id="CHEBI:57856"/>
        <dbReference type="ChEBI" id="CHEBI:59789"/>
        <dbReference type="ChEBI" id="CHEBI:64428"/>
        <dbReference type="ChEBI" id="CHEBI:74418"/>
        <dbReference type="ChEBI" id="CHEBI:74420"/>
        <dbReference type="EC" id="2.8.4.5"/>
    </reaction>
</comment>
<protein>
    <recommendedName>
        <fullName evidence="3">tRNA (N(6)-L-threonylcarbamoyladenosine(37)-C(2))-methylthiotransferase</fullName>
        <ecNumber evidence="3">2.8.4.5</ecNumber>
    </recommendedName>
    <alternativeName>
        <fullName evidence="11">tRNA-t(6)A37 methylthiotransferase</fullName>
    </alternativeName>
</protein>
<comment type="caution">
    <text evidence="16">The sequence shown here is derived from an EMBL/GenBank/DDBJ whole genome shotgun (WGS) entry which is preliminary data.</text>
</comment>
<dbReference type="InterPro" id="IPR020612">
    <property type="entry name" value="Methylthiotransferase_CS"/>
</dbReference>
<evidence type="ECO:0000256" key="7">
    <source>
        <dbReference type="ARBA" id="ARBA00022691"/>
    </source>
</evidence>
<evidence type="ECO:0000256" key="8">
    <source>
        <dbReference type="ARBA" id="ARBA00022723"/>
    </source>
</evidence>
<evidence type="ECO:0000256" key="10">
    <source>
        <dbReference type="ARBA" id="ARBA00023014"/>
    </source>
</evidence>
<dbReference type="FunFam" id="3.80.30.20:FF:000001">
    <property type="entry name" value="tRNA-2-methylthio-N(6)-dimethylallyladenosine synthase 2"/>
    <property type="match status" value="1"/>
</dbReference>
<dbReference type="NCBIfam" id="TIGR00089">
    <property type="entry name" value="MiaB/RimO family radical SAM methylthiotransferase"/>
    <property type="match status" value="1"/>
</dbReference>
<evidence type="ECO:0000256" key="3">
    <source>
        <dbReference type="ARBA" id="ARBA00013273"/>
    </source>
</evidence>
<dbReference type="Pfam" id="PF04055">
    <property type="entry name" value="Radical_SAM"/>
    <property type="match status" value="1"/>
</dbReference>
<evidence type="ECO:0000256" key="2">
    <source>
        <dbReference type="ARBA" id="ARBA00002399"/>
    </source>
</evidence>
<proteinExistence type="predicted"/>
<evidence type="ECO:0000256" key="1">
    <source>
        <dbReference type="ARBA" id="ARBA00001966"/>
    </source>
</evidence>
<feature type="domain" description="MTTase N-terminal" evidence="14">
    <location>
        <begin position="2"/>
        <end position="114"/>
    </location>
</feature>
<evidence type="ECO:0000313" key="17">
    <source>
        <dbReference type="Proteomes" id="UP000230052"/>
    </source>
</evidence>
<dbReference type="PROSITE" id="PS51449">
    <property type="entry name" value="MTTASE_N"/>
    <property type="match status" value="1"/>
</dbReference>
<dbReference type="GO" id="GO:0035598">
    <property type="term" value="F:tRNA (N(6)-L-threonylcarbamoyladenosine(37)-C(2))-methylthiotransferase activity"/>
    <property type="evidence" value="ECO:0007669"/>
    <property type="project" value="UniProtKB-EC"/>
</dbReference>
<dbReference type="InterPro" id="IPR058240">
    <property type="entry name" value="rSAM_sf"/>
</dbReference>